<proteinExistence type="predicted"/>
<comment type="caution">
    <text evidence="2">The sequence shown here is derived from an EMBL/GenBank/DDBJ whole genome shotgun (WGS) entry which is preliminary data.</text>
</comment>
<name>A0ABR6YJI7_9BURK</name>
<evidence type="ECO:0000256" key="1">
    <source>
        <dbReference type="SAM" id="MobiDB-lite"/>
    </source>
</evidence>
<evidence type="ECO:0000313" key="2">
    <source>
        <dbReference type="EMBL" id="MBC3884060.1"/>
    </source>
</evidence>
<dbReference type="EMBL" id="JACOGC010000001">
    <property type="protein sequence ID" value="MBC3884060.1"/>
    <property type="molecule type" value="Genomic_DNA"/>
</dbReference>
<keyword evidence="3" id="KW-1185">Reference proteome</keyword>
<evidence type="ECO:0000313" key="3">
    <source>
        <dbReference type="Proteomes" id="UP000613113"/>
    </source>
</evidence>
<dbReference type="Proteomes" id="UP000613113">
    <property type="component" value="Unassembled WGS sequence"/>
</dbReference>
<feature type="compositionally biased region" description="Basic and acidic residues" evidence="1">
    <location>
        <begin position="1"/>
        <end position="20"/>
    </location>
</feature>
<feature type="region of interest" description="Disordered" evidence="1">
    <location>
        <begin position="1"/>
        <end position="30"/>
    </location>
</feature>
<organism evidence="2 3">
    <name type="scientific">Undibacterium griseum</name>
    <dbReference type="NCBI Taxonomy" id="2762295"/>
    <lineage>
        <taxon>Bacteria</taxon>
        <taxon>Pseudomonadati</taxon>
        <taxon>Pseudomonadota</taxon>
        <taxon>Betaproteobacteria</taxon>
        <taxon>Burkholderiales</taxon>
        <taxon>Oxalobacteraceae</taxon>
        <taxon>Undibacterium</taxon>
    </lineage>
</organism>
<protein>
    <submittedName>
        <fullName evidence="2">Uncharacterized protein</fullName>
    </submittedName>
</protein>
<dbReference type="RefSeq" id="WP_186861678.1">
    <property type="nucleotide sequence ID" value="NZ_JACOGC010000001.1"/>
</dbReference>
<accession>A0ABR6YJI7</accession>
<sequence length="46" mass="5492">MGNTKIEKRIHQSDESRSTDVEIEADEMVKDREKLQMKQREAEGEW</sequence>
<reference evidence="2 3" key="1">
    <citation type="submission" date="2020-08" db="EMBL/GenBank/DDBJ databases">
        <title>Novel species isolated from subtropical streams in China.</title>
        <authorList>
            <person name="Lu H."/>
        </authorList>
    </citation>
    <scope>NUCLEOTIDE SEQUENCE [LARGE SCALE GENOMIC DNA]</scope>
    <source>
        <strain evidence="2 3">FT31W</strain>
    </source>
</reference>
<gene>
    <name evidence="2" type="ORF">H8K27_02835</name>
</gene>